<keyword evidence="2" id="KW-0732">Signal</keyword>
<dbReference type="Proteomes" id="UP000712600">
    <property type="component" value="Unassembled WGS sequence"/>
</dbReference>
<organism evidence="3 4">
    <name type="scientific">Brassica cretica</name>
    <name type="common">Mustard</name>
    <dbReference type="NCBI Taxonomy" id="69181"/>
    <lineage>
        <taxon>Eukaryota</taxon>
        <taxon>Viridiplantae</taxon>
        <taxon>Streptophyta</taxon>
        <taxon>Embryophyta</taxon>
        <taxon>Tracheophyta</taxon>
        <taxon>Spermatophyta</taxon>
        <taxon>Magnoliopsida</taxon>
        <taxon>eudicotyledons</taxon>
        <taxon>Gunneridae</taxon>
        <taxon>Pentapetalae</taxon>
        <taxon>rosids</taxon>
        <taxon>malvids</taxon>
        <taxon>Brassicales</taxon>
        <taxon>Brassicaceae</taxon>
        <taxon>Brassiceae</taxon>
        <taxon>Brassica</taxon>
    </lineage>
</organism>
<evidence type="ECO:0008006" key="5">
    <source>
        <dbReference type="Google" id="ProtNLM"/>
    </source>
</evidence>
<protein>
    <recommendedName>
        <fullName evidence="5">Secreted protein</fullName>
    </recommendedName>
</protein>
<evidence type="ECO:0000313" key="3">
    <source>
        <dbReference type="EMBL" id="KAF3505845.1"/>
    </source>
</evidence>
<proteinExistence type="predicted"/>
<dbReference type="EMBL" id="QGKX02001521">
    <property type="protein sequence ID" value="KAF3505845.1"/>
    <property type="molecule type" value="Genomic_DNA"/>
</dbReference>
<feature type="signal peptide" evidence="2">
    <location>
        <begin position="1"/>
        <end position="21"/>
    </location>
</feature>
<feature type="chain" id="PRO_5035773164" description="Secreted protein" evidence="2">
    <location>
        <begin position="22"/>
        <end position="96"/>
    </location>
</feature>
<evidence type="ECO:0000313" key="4">
    <source>
        <dbReference type="Proteomes" id="UP000712600"/>
    </source>
</evidence>
<reference evidence="3" key="1">
    <citation type="submission" date="2019-12" db="EMBL/GenBank/DDBJ databases">
        <title>Genome sequencing and annotation of Brassica cretica.</title>
        <authorList>
            <person name="Studholme D.J."/>
            <person name="Sarris P."/>
        </authorList>
    </citation>
    <scope>NUCLEOTIDE SEQUENCE</scope>
    <source>
        <strain evidence="3">PFS-109/04</strain>
        <tissue evidence="3">Leaf</tissue>
    </source>
</reference>
<gene>
    <name evidence="3" type="ORF">F2Q69_00009464</name>
</gene>
<accession>A0A8S9NUF6</accession>
<feature type="region of interest" description="Disordered" evidence="1">
    <location>
        <begin position="24"/>
        <end position="48"/>
    </location>
</feature>
<evidence type="ECO:0000256" key="2">
    <source>
        <dbReference type="SAM" id="SignalP"/>
    </source>
</evidence>
<sequence>MTLFQSLFFVVARFWSKHAVARRTSARKVSPSDQGSNPGGGGSYSSIAAGLSPGDGGLPNSVAAGCVARKGRFTQLCRRQLLFPKGGGSQISVLSA</sequence>
<dbReference type="AlphaFoldDB" id="A0A8S9NUF6"/>
<name>A0A8S9NUF6_BRACR</name>
<evidence type="ECO:0000256" key="1">
    <source>
        <dbReference type="SAM" id="MobiDB-lite"/>
    </source>
</evidence>
<comment type="caution">
    <text evidence="3">The sequence shown here is derived from an EMBL/GenBank/DDBJ whole genome shotgun (WGS) entry which is preliminary data.</text>
</comment>